<evidence type="ECO:0000256" key="1">
    <source>
        <dbReference type="SAM" id="MobiDB-lite"/>
    </source>
</evidence>
<accession>A0ABQ8V6G3</accession>
<comment type="caution">
    <text evidence="2">The sequence shown here is derived from an EMBL/GenBank/DDBJ whole genome shotgun (WGS) entry which is preliminary data.</text>
</comment>
<protein>
    <submittedName>
        <fullName evidence="2">Uncharacterized protein</fullName>
    </submittedName>
</protein>
<dbReference type="EMBL" id="JANVFT010000070">
    <property type="protein sequence ID" value="KAJ4476567.1"/>
    <property type="molecule type" value="Genomic_DNA"/>
</dbReference>
<gene>
    <name evidence="2" type="ORF">C8R41DRAFT_923339</name>
</gene>
<feature type="region of interest" description="Disordered" evidence="1">
    <location>
        <begin position="25"/>
        <end position="75"/>
    </location>
</feature>
<evidence type="ECO:0000313" key="3">
    <source>
        <dbReference type="Proteomes" id="UP001150217"/>
    </source>
</evidence>
<proteinExistence type="predicted"/>
<feature type="compositionally biased region" description="Polar residues" evidence="1">
    <location>
        <begin position="27"/>
        <end position="46"/>
    </location>
</feature>
<sequence>MTIRPNLTCCHTRFRLYETSRDHEANRLSSSRTSNRIFPTGSSLQSLVPKIPASTPTTGPMSPHYNYENRSPVSKRHRQTEPDDIMINSKGSVDYLGLPAGSLISENPIQSKMSLHCINLRSMSPRGLPSSLSSERESALVVEDSTLDVGQGIVPTALLDGLNPRSSSSCIFVLLPSASTPKSVPSPVQSKPSPLVVNGDGMPPNLKAIVFYKKRAYKWNGIIPNLIHNMIESGIKANAAVQAYHVEVFFAHFDQPPKFKDHNFGISVRYYVDTARQKDFPGHKYGTFTFIPKWEDNQPTLENQSLDSTWQYIEHLYTATKPSNSTKKSFNPAAQSFDPSKQPVAPYDLKLEWH</sequence>
<organism evidence="2 3">
    <name type="scientific">Lentinula lateritia</name>
    <dbReference type="NCBI Taxonomy" id="40482"/>
    <lineage>
        <taxon>Eukaryota</taxon>
        <taxon>Fungi</taxon>
        <taxon>Dikarya</taxon>
        <taxon>Basidiomycota</taxon>
        <taxon>Agaricomycotina</taxon>
        <taxon>Agaricomycetes</taxon>
        <taxon>Agaricomycetidae</taxon>
        <taxon>Agaricales</taxon>
        <taxon>Marasmiineae</taxon>
        <taxon>Omphalotaceae</taxon>
        <taxon>Lentinula</taxon>
    </lineage>
</organism>
<reference evidence="2" key="1">
    <citation type="submission" date="2022-08" db="EMBL/GenBank/DDBJ databases">
        <title>A Global Phylogenomic Analysis of the Shiitake Genus Lentinula.</title>
        <authorList>
            <consortium name="DOE Joint Genome Institute"/>
            <person name="Sierra-Patev S."/>
            <person name="Min B."/>
            <person name="Naranjo-Ortiz M."/>
            <person name="Looney B."/>
            <person name="Konkel Z."/>
            <person name="Slot J.C."/>
            <person name="Sakamoto Y."/>
            <person name="Steenwyk J.L."/>
            <person name="Rokas A."/>
            <person name="Carro J."/>
            <person name="Camarero S."/>
            <person name="Ferreira P."/>
            <person name="Molpeceres G."/>
            <person name="Ruiz-Duenas F.J."/>
            <person name="Serrano A."/>
            <person name="Henrissat B."/>
            <person name="Drula E."/>
            <person name="Hughes K.W."/>
            <person name="Mata J.L."/>
            <person name="Ishikawa N.K."/>
            <person name="Vargas-Isla R."/>
            <person name="Ushijima S."/>
            <person name="Smith C.A."/>
            <person name="Ahrendt S."/>
            <person name="Andreopoulos W."/>
            <person name="He G."/>
            <person name="Labutti K."/>
            <person name="Lipzen A."/>
            <person name="Ng V."/>
            <person name="Riley R."/>
            <person name="Sandor L."/>
            <person name="Barry K."/>
            <person name="Martinez A.T."/>
            <person name="Xiao Y."/>
            <person name="Gibbons J.G."/>
            <person name="Terashima K."/>
            <person name="Grigoriev I.V."/>
            <person name="Hibbett D.S."/>
        </authorList>
    </citation>
    <scope>NUCLEOTIDE SEQUENCE</scope>
    <source>
        <strain evidence="2">RHP3577 ss4</strain>
    </source>
</reference>
<feature type="compositionally biased region" description="Polar residues" evidence="1">
    <location>
        <begin position="323"/>
        <end position="339"/>
    </location>
</feature>
<dbReference type="Proteomes" id="UP001150217">
    <property type="component" value="Unassembled WGS sequence"/>
</dbReference>
<evidence type="ECO:0000313" key="2">
    <source>
        <dbReference type="EMBL" id="KAJ4476567.1"/>
    </source>
</evidence>
<keyword evidence="3" id="KW-1185">Reference proteome</keyword>
<feature type="region of interest" description="Disordered" evidence="1">
    <location>
        <begin position="323"/>
        <end position="347"/>
    </location>
</feature>
<name>A0ABQ8V6G3_9AGAR</name>